<feature type="compositionally biased region" description="Basic and acidic residues" evidence="2">
    <location>
        <begin position="844"/>
        <end position="858"/>
    </location>
</feature>
<dbReference type="InterPro" id="IPR007955">
    <property type="entry name" value="Bystin"/>
</dbReference>
<dbReference type="GO" id="GO:0030688">
    <property type="term" value="C:preribosome, small subunit precursor"/>
    <property type="evidence" value="ECO:0007669"/>
    <property type="project" value="TreeGrafter"/>
</dbReference>
<comment type="similarity">
    <text evidence="1">Belongs to the bystin family.</text>
</comment>
<sequence length="1291" mass="145182">MASTDALSYVSSTRAFAYLAERGEDALYAVKEALSTGSTKYLDTDTGTIRKLLESSHDAERLEGLKHVLAMISKGLDPTMFLASVFKLASTTSFEVRKLVYIIVLRYAAQHPDLALLSINSIQRDLTEPNPMIRAMALRTLSEMRVKDAFSITILAIAKAVRDSHPYVRRVAAYAILRCYEMDPDTRDTLGDHIETLLRDRSPQVLGPTISVFAAVNGDRWDAFHRHFRKVCYALSDMDPWSQSASVEVLLRYARLYLPEPQTASDMDPDLKLLVDQMDPLLSSIHAAPVMSAVRATLLLATEERHKKAISALVQLLRKPSDIAYVAILRILAAEEKHIPLLQPHLGLFFIRVDDPEYLALAKLRVLLLCVQPSNAETIADELAVYTRSDVSKVAVESVTALGQVACQSREYASHCLKRLLAIAQDTDVKEQVRSRAVQVIRMLMVIPDIISDKVGARIVVRFALRLFVPLAKAVKPANAPIPTILLDPSSRAAVLWMLGHYAQTSLLPETDTCRARTFCELLIPDMLRCLVGHWHKEHSIVQCQSLSLSAKAFIIAPTLQLPAERSEALKILHYALLSLATQSDDPDVRDRARFYGSLTRKVAAPDQITDETEADLDQHVKEFFQQHEELDQWRLPGIRLRRAQVEHVLFEEQTHGLTAVAPYLTIATPKLSMEAISTLTEPVFLRGSAKSQVPPWRDVSQLPPSIIRIPEAESSYTHQPNVRSISSESSQSQIKSKSPESERVVLTPREVSAPPRTSAYNARYATLDTFFDDDDEDQDDAHSCLDAQAPEDDDLFFMPKAPSSQRRGGRPDDRRPLGQDIQEDQLVSRFGRVRTQKHRSKQSKHEPEQDAEPEKLRITGSRAGQTTLDPKSSRTILRLAREQQEEIEREEDQLEAEDTHPSQEYRDELDLQDDEDGDDEDASLSSEAGEDYDLNYTDLDIQPEDHALLEQHDQEQEQAMEEIGEDGLPRPRTKTLADLIMAKIDAAESGVDSRAHISDDDGRRMPPGINPKVIEVYSKVGQLLSRYKSGPLPKAFKIIPSLPAWEDILYITNPETWTPHATLAATRIFVSNFKPAQCERYYQLVFYDKIRDEIRDNKKVSYQMYEAIKKSLYKPAAFFKGILFPLCDGGGVTLKEAAIIGSVLSKVSIPVLHSAAALLRLAEMEYSGPNSLFIRILLDKKYALPYKVIDALVYHFLQFADVSKGVEVTRTRAGVVGERRMPVLWHQSLLVFAQRYKSDLTPDQKLALLDLIRVQRHPGIEPDIRRELTTGESRGELLPEPLDDDDEMSL</sequence>
<dbReference type="PANTHER" id="PTHR12821">
    <property type="entry name" value="BYSTIN"/>
    <property type="match status" value="1"/>
</dbReference>
<feature type="compositionally biased region" description="Basic residues" evidence="2">
    <location>
        <begin position="832"/>
        <end position="843"/>
    </location>
</feature>
<dbReference type="GO" id="GO:0006886">
    <property type="term" value="P:intracellular protein transport"/>
    <property type="evidence" value="ECO:0007669"/>
    <property type="project" value="InterPro"/>
</dbReference>
<protein>
    <submittedName>
        <fullName evidence="4">SnoRNA-binding rRNA-processing protein</fullName>
    </submittedName>
</protein>
<feature type="region of interest" description="Disordered" evidence="2">
    <location>
        <begin position="1264"/>
        <end position="1291"/>
    </location>
</feature>
<dbReference type="InterPro" id="IPR016024">
    <property type="entry name" value="ARM-type_fold"/>
</dbReference>
<dbReference type="PANTHER" id="PTHR12821:SF0">
    <property type="entry name" value="BYSTIN"/>
    <property type="match status" value="1"/>
</dbReference>
<evidence type="ECO:0000256" key="2">
    <source>
        <dbReference type="SAM" id="MobiDB-lite"/>
    </source>
</evidence>
<dbReference type="GO" id="GO:0016192">
    <property type="term" value="P:vesicle-mediated transport"/>
    <property type="evidence" value="ECO:0007669"/>
    <property type="project" value="InterPro"/>
</dbReference>
<feature type="compositionally biased region" description="Acidic residues" evidence="2">
    <location>
        <begin position="911"/>
        <end position="934"/>
    </location>
</feature>
<feature type="region of interest" description="Disordered" evidence="2">
    <location>
        <begin position="788"/>
        <end position="935"/>
    </location>
</feature>
<dbReference type="InterPro" id="IPR011989">
    <property type="entry name" value="ARM-like"/>
</dbReference>
<feature type="compositionally biased region" description="Polar residues" evidence="2">
    <location>
        <begin position="715"/>
        <end position="724"/>
    </location>
</feature>
<organism evidence="4 5">
    <name type="scientific">Malassezia psittaci</name>
    <dbReference type="NCBI Taxonomy" id="1821823"/>
    <lineage>
        <taxon>Eukaryota</taxon>
        <taxon>Fungi</taxon>
        <taxon>Dikarya</taxon>
        <taxon>Basidiomycota</taxon>
        <taxon>Ustilaginomycotina</taxon>
        <taxon>Malasseziomycetes</taxon>
        <taxon>Malasseziales</taxon>
        <taxon>Malasseziaceae</taxon>
        <taxon>Malassezia</taxon>
    </lineage>
</organism>
<dbReference type="GO" id="GO:0030117">
    <property type="term" value="C:membrane coat"/>
    <property type="evidence" value="ECO:0007669"/>
    <property type="project" value="InterPro"/>
</dbReference>
<accession>A0AAF0F9Q6</accession>
<keyword evidence="5" id="KW-1185">Reference proteome</keyword>
<feature type="compositionally biased region" description="Basic and acidic residues" evidence="2">
    <location>
        <begin position="1264"/>
        <end position="1278"/>
    </location>
</feature>
<feature type="compositionally biased region" description="Acidic residues" evidence="2">
    <location>
        <begin position="1282"/>
        <end position="1291"/>
    </location>
</feature>
<dbReference type="Pfam" id="PF01602">
    <property type="entry name" value="Adaptin_N"/>
    <property type="match status" value="1"/>
</dbReference>
<evidence type="ECO:0000313" key="5">
    <source>
        <dbReference type="Proteomes" id="UP001214628"/>
    </source>
</evidence>
<reference evidence="4" key="1">
    <citation type="submission" date="2023-02" db="EMBL/GenBank/DDBJ databases">
        <title>Mating type loci evolution in Malassezia.</title>
        <authorList>
            <person name="Coelho M.A."/>
        </authorList>
    </citation>
    <scope>NUCLEOTIDE SEQUENCE</scope>
    <source>
        <strain evidence="4">CBS 14136</strain>
    </source>
</reference>
<feature type="region of interest" description="Disordered" evidence="2">
    <location>
        <begin position="712"/>
        <end position="760"/>
    </location>
</feature>
<dbReference type="InterPro" id="IPR002553">
    <property type="entry name" value="Clathrin/coatomer_adapt-like_N"/>
</dbReference>
<evidence type="ECO:0000313" key="4">
    <source>
        <dbReference type="EMBL" id="WFD42924.1"/>
    </source>
</evidence>
<feature type="domain" description="Clathrin/coatomer adaptor adaptin-like N-terminal" evidence="3">
    <location>
        <begin position="49"/>
        <end position="601"/>
    </location>
</feature>
<feature type="compositionally biased region" description="Acidic residues" evidence="2">
    <location>
        <begin position="888"/>
        <end position="897"/>
    </location>
</feature>
<proteinExistence type="inferred from homology"/>
<dbReference type="GO" id="GO:0005730">
    <property type="term" value="C:nucleolus"/>
    <property type="evidence" value="ECO:0007669"/>
    <property type="project" value="TreeGrafter"/>
</dbReference>
<dbReference type="SUPFAM" id="SSF48371">
    <property type="entry name" value="ARM repeat"/>
    <property type="match status" value="1"/>
</dbReference>
<gene>
    <name evidence="4" type="primary">ENP1</name>
    <name evidence="4" type="ORF">MPSI1_001575</name>
</gene>
<name>A0AAF0F9Q6_9BASI</name>
<evidence type="ECO:0000256" key="1">
    <source>
        <dbReference type="ARBA" id="ARBA00007114"/>
    </source>
</evidence>
<feature type="compositionally biased region" description="Polar residues" evidence="2">
    <location>
        <begin position="863"/>
        <end position="876"/>
    </location>
</feature>
<dbReference type="GO" id="GO:0030515">
    <property type="term" value="F:snoRNA binding"/>
    <property type="evidence" value="ECO:0007669"/>
    <property type="project" value="TreeGrafter"/>
</dbReference>
<dbReference type="Gene3D" id="1.25.10.10">
    <property type="entry name" value="Leucine-rich Repeat Variant"/>
    <property type="match status" value="1"/>
</dbReference>
<feature type="compositionally biased region" description="Low complexity" evidence="2">
    <location>
        <begin position="725"/>
        <end position="737"/>
    </location>
</feature>
<feature type="compositionally biased region" description="Basic and acidic residues" evidence="2">
    <location>
        <begin position="898"/>
        <end position="910"/>
    </location>
</feature>
<dbReference type="EMBL" id="CP118376">
    <property type="protein sequence ID" value="WFD42924.1"/>
    <property type="molecule type" value="Genomic_DNA"/>
</dbReference>
<dbReference type="Proteomes" id="UP001214628">
    <property type="component" value="Chromosome 2"/>
</dbReference>
<dbReference type="Pfam" id="PF05291">
    <property type="entry name" value="Bystin"/>
    <property type="match status" value="1"/>
</dbReference>
<evidence type="ECO:0000259" key="3">
    <source>
        <dbReference type="Pfam" id="PF01602"/>
    </source>
</evidence>
<dbReference type="GO" id="GO:0006364">
    <property type="term" value="P:rRNA processing"/>
    <property type="evidence" value="ECO:0007669"/>
    <property type="project" value="TreeGrafter"/>
</dbReference>